<comment type="caution">
    <text evidence="2">The sequence shown here is derived from an EMBL/GenBank/DDBJ whole genome shotgun (WGS) entry which is preliminary data.</text>
</comment>
<proteinExistence type="predicted"/>
<keyword evidence="1" id="KW-0472">Membrane</keyword>
<accession>A0A2M7W1K4</accession>
<sequence length="233" mass="25804">MKTNTTALIFASIVLITIGFFVGKLTSDSNEEEPVLDGKIVTSSESASPIIPTCSYEDLFTKTDLANSRMITMFAGSFSRGDSIQAVNTNGDFCKFDLTDYIDSIAASLSDDLKDGFADYVYLQDQRFLLSRPTSLWTIDLKSNSIVKVWELPTPMYAISIAQMTPFYYDYDSVVVFQTKPTGLGGSEQLTQLQELLEHSCRSVNAGFWSFSTKDTKVKKITSINSVDSCLAR</sequence>
<keyword evidence="1" id="KW-0812">Transmembrane</keyword>
<keyword evidence="1" id="KW-1133">Transmembrane helix</keyword>
<evidence type="ECO:0000256" key="1">
    <source>
        <dbReference type="SAM" id="Phobius"/>
    </source>
</evidence>
<protein>
    <submittedName>
        <fullName evidence="2">Uncharacterized protein</fullName>
    </submittedName>
</protein>
<evidence type="ECO:0000313" key="3">
    <source>
        <dbReference type="Proteomes" id="UP000228952"/>
    </source>
</evidence>
<dbReference type="EMBL" id="PFQB01000079">
    <property type="protein sequence ID" value="PJA13608.1"/>
    <property type="molecule type" value="Genomic_DNA"/>
</dbReference>
<gene>
    <name evidence="2" type="ORF">COX64_03200</name>
</gene>
<name>A0A2M7W1K4_9BACT</name>
<evidence type="ECO:0000313" key="2">
    <source>
        <dbReference type="EMBL" id="PJA13608.1"/>
    </source>
</evidence>
<organism evidence="2 3">
    <name type="scientific">Candidatus Dojkabacteria bacterium CG_4_10_14_0_2_um_filter_Dojkabacteria_WS6_41_15</name>
    <dbReference type="NCBI Taxonomy" id="2014249"/>
    <lineage>
        <taxon>Bacteria</taxon>
        <taxon>Candidatus Dojkabacteria</taxon>
    </lineage>
</organism>
<dbReference type="AlphaFoldDB" id="A0A2M7W1K4"/>
<dbReference type="Proteomes" id="UP000228952">
    <property type="component" value="Unassembled WGS sequence"/>
</dbReference>
<feature type="transmembrane region" description="Helical" evidence="1">
    <location>
        <begin position="6"/>
        <end position="23"/>
    </location>
</feature>
<reference evidence="3" key="1">
    <citation type="submission" date="2017-09" db="EMBL/GenBank/DDBJ databases">
        <title>Depth-based differentiation of microbial function through sediment-hosted aquifers and enrichment of novel symbionts in the deep terrestrial subsurface.</title>
        <authorList>
            <person name="Probst A.J."/>
            <person name="Ladd B."/>
            <person name="Jarett J.K."/>
            <person name="Geller-Mcgrath D.E."/>
            <person name="Sieber C.M.K."/>
            <person name="Emerson J.B."/>
            <person name="Anantharaman K."/>
            <person name="Thomas B.C."/>
            <person name="Malmstrom R."/>
            <person name="Stieglmeier M."/>
            <person name="Klingl A."/>
            <person name="Woyke T."/>
            <person name="Ryan C.M."/>
            <person name="Banfield J.F."/>
        </authorList>
    </citation>
    <scope>NUCLEOTIDE SEQUENCE [LARGE SCALE GENOMIC DNA]</scope>
</reference>